<evidence type="ECO:0000256" key="5">
    <source>
        <dbReference type="ARBA" id="ARBA00022842"/>
    </source>
</evidence>
<keyword evidence="8" id="KW-1185">Reference proteome</keyword>
<dbReference type="PANTHER" id="PTHR12001">
    <property type="entry name" value="GERANYLGERANYL PYROPHOSPHATE SYNTHASE"/>
    <property type="match status" value="1"/>
</dbReference>
<dbReference type="PROSITE" id="PS00444">
    <property type="entry name" value="POLYPRENYL_SYNTHASE_2"/>
    <property type="match status" value="1"/>
</dbReference>
<dbReference type="OrthoDB" id="9805316at2"/>
<dbReference type="RefSeq" id="WP_110942183.1">
    <property type="nucleotide sequence ID" value="NZ_FQZV01000051.1"/>
</dbReference>
<dbReference type="GO" id="GO:0046872">
    <property type="term" value="F:metal ion binding"/>
    <property type="evidence" value="ECO:0007669"/>
    <property type="project" value="UniProtKB-KW"/>
</dbReference>
<evidence type="ECO:0000256" key="3">
    <source>
        <dbReference type="ARBA" id="ARBA00022679"/>
    </source>
</evidence>
<evidence type="ECO:0000256" key="1">
    <source>
        <dbReference type="ARBA" id="ARBA00001946"/>
    </source>
</evidence>
<sequence length="322" mass="36367">MSYWNKYPNIQKEMDKVEEILADTVKSRRKIVQDASMDLIQAGGKRIRPALTIISAQFGQYESDKVTTLAAALELFHTATLIHDDIIDNAKTRRGIETAQSKYGKDIAVYTGDYLFSKAFLLVSRIDGGQKVVHLSRFIKAICEGEIEQHAAKYNSTGSIVTYLKRIKYKTALLFALCCQVGAEAAECSPKTIRSLRRYGMSMGTAFQLKDDLLDLTGDEKITGKPVGSDIVEGVYTMPLLYTLRNNSFRTKTLEVLNKTSLSFTDIAELVVLIKEAGGIEYTRDFEKKYYHKARQSLKQLRDHPNVAILDDLIREMEIRVK</sequence>
<protein>
    <submittedName>
        <fullName evidence="7">Heptaprenyl diphosphate synthase</fullName>
    </submittedName>
</protein>
<dbReference type="InterPro" id="IPR000092">
    <property type="entry name" value="Polyprenyl_synt"/>
</dbReference>
<comment type="cofactor">
    <cofactor evidence="1">
        <name>Mg(2+)</name>
        <dbReference type="ChEBI" id="CHEBI:18420"/>
    </cofactor>
</comment>
<proteinExistence type="inferred from homology"/>
<dbReference type="GO" id="GO:0008299">
    <property type="term" value="P:isoprenoid biosynthetic process"/>
    <property type="evidence" value="ECO:0007669"/>
    <property type="project" value="InterPro"/>
</dbReference>
<evidence type="ECO:0000256" key="2">
    <source>
        <dbReference type="ARBA" id="ARBA00006706"/>
    </source>
</evidence>
<keyword evidence="5" id="KW-0460">Magnesium</keyword>
<evidence type="ECO:0000256" key="4">
    <source>
        <dbReference type="ARBA" id="ARBA00022723"/>
    </source>
</evidence>
<gene>
    <name evidence="7" type="ORF">SAMN02745975_03167</name>
</gene>
<dbReference type="GO" id="GO:0004659">
    <property type="term" value="F:prenyltransferase activity"/>
    <property type="evidence" value="ECO:0007669"/>
    <property type="project" value="InterPro"/>
</dbReference>
<reference evidence="8" key="1">
    <citation type="submission" date="2016-11" db="EMBL/GenBank/DDBJ databases">
        <authorList>
            <person name="Varghese N."/>
            <person name="Submissions S."/>
        </authorList>
    </citation>
    <scope>NUCLEOTIDE SEQUENCE [LARGE SCALE GENOMIC DNA]</scope>
    <source>
        <strain evidence="8">DSM 17957</strain>
    </source>
</reference>
<dbReference type="Gene3D" id="1.10.600.10">
    <property type="entry name" value="Farnesyl Diphosphate Synthase"/>
    <property type="match status" value="1"/>
</dbReference>
<accession>A0A1M6N1P8</accession>
<dbReference type="STRING" id="1121919.SAMN02745975_03167"/>
<dbReference type="EMBL" id="FQZV01000051">
    <property type="protein sequence ID" value="SHJ89639.1"/>
    <property type="molecule type" value="Genomic_DNA"/>
</dbReference>
<dbReference type="InterPro" id="IPR033749">
    <property type="entry name" value="Polyprenyl_synt_CS"/>
</dbReference>
<evidence type="ECO:0000313" key="7">
    <source>
        <dbReference type="EMBL" id="SHJ89639.1"/>
    </source>
</evidence>
<organism evidence="7 8">
    <name type="scientific">Geosporobacter subterraneus DSM 17957</name>
    <dbReference type="NCBI Taxonomy" id="1121919"/>
    <lineage>
        <taxon>Bacteria</taxon>
        <taxon>Bacillati</taxon>
        <taxon>Bacillota</taxon>
        <taxon>Clostridia</taxon>
        <taxon>Peptostreptococcales</taxon>
        <taxon>Thermotaleaceae</taxon>
        <taxon>Geosporobacter</taxon>
    </lineage>
</organism>
<dbReference type="SUPFAM" id="SSF48576">
    <property type="entry name" value="Terpenoid synthases"/>
    <property type="match status" value="1"/>
</dbReference>
<comment type="similarity">
    <text evidence="2 6">Belongs to the FPP/GGPP synthase family.</text>
</comment>
<dbReference type="PANTHER" id="PTHR12001:SF69">
    <property type="entry name" value="ALL TRANS-POLYPRENYL-DIPHOSPHATE SYNTHASE PDSS1"/>
    <property type="match status" value="1"/>
</dbReference>
<dbReference type="Proteomes" id="UP000184536">
    <property type="component" value="Unassembled WGS sequence"/>
</dbReference>
<evidence type="ECO:0000313" key="8">
    <source>
        <dbReference type="Proteomes" id="UP000184536"/>
    </source>
</evidence>
<name>A0A1M6N1P8_9FIRM</name>
<evidence type="ECO:0000256" key="6">
    <source>
        <dbReference type="RuleBase" id="RU004466"/>
    </source>
</evidence>
<keyword evidence="3 6" id="KW-0808">Transferase</keyword>
<dbReference type="SFLD" id="SFLDS00005">
    <property type="entry name" value="Isoprenoid_Synthase_Type_I"/>
    <property type="match status" value="1"/>
</dbReference>
<dbReference type="Pfam" id="PF00348">
    <property type="entry name" value="polyprenyl_synt"/>
    <property type="match status" value="1"/>
</dbReference>
<dbReference type="AlphaFoldDB" id="A0A1M6N1P8"/>
<keyword evidence="4" id="KW-0479">Metal-binding</keyword>
<dbReference type="CDD" id="cd00685">
    <property type="entry name" value="Trans_IPPS_HT"/>
    <property type="match status" value="1"/>
</dbReference>
<dbReference type="PROSITE" id="PS00723">
    <property type="entry name" value="POLYPRENYL_SYNTHASE_1"/>
    <property type="match status" value="1"/>
</dbReference>
<dbReference type="InterPro" id="IPR008949">
    <property type="entry name" value="Isoprenoid_synthase_dom_sf"/>
</dbReference>